<feature type="coiled-coil region" evidence="1">
    <location>
        <begin position="76"/>
        <end position="103"/>
    </location>
</feature>
<evidence type="ECO:0000313" key="3">
    <source>
        <dbReference type="Proteomes" id="UP000272942"/>
    </source>
</evidence>
<proteinExistence type="predicted"/>
<sequence>MGIFHLLRSTKEPGLVKELNQCLKFTIRLAEAKETAEFIKECIQSNTYPKEYWKVLRRHHIEPNNRSLKRHSLNQLDTYRNRITQFERNIAQRECAMELLSEEEKVMFQSMLNQVVIKCAQNKRLKLQRGVSKSKPVSHFPDQPEKCVHNFSDMNLDRVTLEILSLGPQFCCPRRRTNKLEVDVQFENLYNQTTDLTSVSSEDLNILKSTLVNCAQRYHKEKQKHRSILTSEHLQKLKELRQNPELLITRPDKGAGIVLMKRKDYLEKMNAILADGSKFREDTGKKDRTELIEQQMMKPLKSLKEAEALAIQTLDPPLCNQKQFVRALALPWPRMKKSTPPPGGAPTN</sequence>
<evidence type="ECO:0000313" key="2">
    <source>
        <dbReference type="EMBL" id="VDP95855.1"/>
    </source>
</evidence>
<accession>A0A183BG89</accession>
<reference evidence="2 3" key="2">
    <citation type="submission" date="2018-11" db="EMBL/GenBank/DDBJ databases">
        <authorList>
            <consortium name="Pathogen Informatics"/>
        </authorList>
    </citation>
    <scope>NUCLEOTIDE SEQUENCE [LARGE SCALE GENOMIC DNA]</scope>
    <source>
        <strain evidence="2 3">Egypt</strain>
    </source>
</reference>
<evidence type="ECO:0000256" key="1">
    <source>
        <dbReference type="SAM" id="Coils"/>
    </source>
</evidence>
<dbReference type="AlphaFoldDB" id="A0A183BG89"/>
<evidence type="ECO:0000313" key="4">
    <source>
        <dbReference type="WBParaSite" id="ECPE_0001827401-mRNA-1"/>
    </source>
</evidence>
<keyword evidence="3" id="KW-1185">Reference proteome</keyword>
<protein>
    <submittedName>
        <fullName evidence="4">Coiled-coil domain containing 113</fullName>
    </submittedName>
</protein>
<dbReference type="WBParaSite" id="ECPE_0001827401-mRNA-1">
    <property type="protein sequence ID" value="ECPE_0001827401-mRNA-1"/>
    <property type="gene ID" value="ECPE_0001827401"/>
</dbReference>
<organism evidence="4">
    <name type="scientific">Echinostoma caproni</name>
    <dbReference type="NCBI Taxonomy" id="27848"/>
    <lineage>
        <taxon>Eukaryota</taxon>
        <taxon>Metazoa</taxon>
        <taxon>Spiralia</taxon>
        <taxon>Lophotrochozoa</taxon>
        <taxon>Platyhelminthes</taxon>
        <taxon>Trematoda</taxon>
        <taxon>Digenea</taxon>
        <taxon>Plagiorchiida</taxon>
        <taxon>Echinostomata</taxon>
        <taxon>Echinostomatoidea</taxon>
        <taxon>Echinostomatidae</taxon>
        <taxon>Echinostoma</taxon>
    </lineage>
</organism>
<name>A0A183BG89_9TREM</name>
<gene>
    <name evidence="2" type="ORF">ECPE_LOCUS18224</name>
</gene>
<dbReference type="OrthoDB" id="6303791at2759"/>
<dbReference type="Proteomes" id="UP000272942">
    <property type="component" value="Unassembled WGS sequence"/>
</dbReference>
<keyword evidence="1" id="KW-0175">Coiled coil</keyword>
<dbReference type="EMBL" id="UZAN01075861">
    <property type="protein sequence ID" value="VDP95855.1"/>
    <property type="molecule type" value="Genomic_DNA"/>
</dbReference>
<reference evidence="4" key="1">
    <citation type="submission" date="2016-06" db="UniProtKB">
        <authorList>
            <consortium name="WormBaseParasite"/>
        </authorList>
    </citation>
    <scope>IDENTIFICATION</scope>
</reference>